<dbReference type="EMBL" id="JAMQOT010000003">
    <property type="protein sequence ID" value="MDF9746148.1"/>
    <property type="molecule type" value="Genomic_DNA"/>
</dbReference>
<evidence type="ECO:0000313" key="2">
    <source>
        <dbReference type="EMBL" id="MDF9746148.1"/>
    </source>
</evidence>
<comment type="caution">
    <text evidence="2">The sequence shown here is derived from an EMBL/GenBank/DDBJ whole genome shotgun (WGS) entry which is preliminary data.</text>
</comment>
<evidence type="ECO:0000313" key="3">
    <source>
        <dbReference type="Proteomes" id="UP001154061"/>
    </source>
</evidence>
<organism evidence="2 3">
    <name type="scientific">Natrinema salsiterrestre</name>
    <dbReference type="NCBI Taxonomy" id="2950540"/>
    <lineage>
        <taxon>Archaea</taxon>
        <taxon>Methanobacteriati</taxon>
        <taxon>Methanobacteriota</taxon>
        <taxon>Stenosarchaea group</taxon>
        <taxon>Halobacteria</taxon>
        <taxon>Halobacteriales</taxon>
        <taxon>Natrialbaceae</taxon>
        <taxon>Natrinema</taxon>
    </lineage>
</organism>
<keyword evidence="1" id="KW-0812">Transmembrane</keyword>
<name>A0A9Q4Q3D8_9EURY</name>
<keyword evidence="1" id="KW-0472">Membrane</keyword>
<dbReference type="Proteomes" id="UP001154061">
    <property type="component" value="Unassembled WGS sequence"/>
</dbReference>
<keyword evidence="3" id="KW-1185">Reference proteome</keyword>
<keyword evidence="1" id="KW-1133">Transmembrane helix</keyword>
<evidence type="ECO:0000256" key="1">
    <source>
        <dbReference type="SAM" id="Phobius"/>
    </source>
</evidence>
<feature type="transmembrane region" description="Helical" evidence="1">
    <location>
        <begin position="65"/>
        <end position="85"/>
    </location>
</feature>
<dbReference type="RefSeq" id="WP_277521667.1">
    <property type="nucleotide sequence ID" value="NZ_JAMQOT010000003.1"/>
</dbReference>
<feature type="transmembrane region" description="Helical" evidence="1">
    <location>
        <begin position="91"/>
        <end position="111"/>
    </location>
</feature>
<dbReference type="AlphaFoldDB" id="A0A9Q4Q3D8"/>
<sequence>MNDALVVGGCFVLALSLAGLTGFLTASPAILGVTAAGTAIYLAVGVGLPQYLLSRRSGSSIQLGLAALGVVAGVGVAVAGVAIGSPHDESSIGLVAILSVVVLGNLIGAGLREFRTGYRSAS</sequence>
<reference evidence="2" key="1">
    <citation type="submission" date="2022-06" db="EMBL/GenBank/DDBJ databases">
        <title>Natrinema sp. a new haloarchaeum isolate from saline soil.</title>
        <authorList>
            <person name="Strakova D."/>
            <person name="Galisteo C."/>
            <person name="Sanchez-Porro C."/>
            <person name="Ventosa A."/>
        </authorList>
    </citation>
    <scope>NUCLEOTIDE SEQUENCE</scope>
    <source>
        <strain evidence="2">S1CR25-10</strain>
    </source>
</reference>
<protein>
    <submittedName>
        <fullName evidence="2">Uncharacterized protein</fullName>
    </submittedName>
</protein>
<accession>A0A9Q4Q3D8</accession>
<proteinExistence type="predicted"/>
<feature type="transmembrane region" description="Helical" evidence="1">
    <location>
        <begin position="29"/>
        <end position="53"/>
    </location>
</feature>
<gene>
    <name evidence="2" type="ORF">NDI89_11200</name>
</gene>